<evidence type="ECO:0000256" key="3">
    <source>
        <dbReference type="ARBA" id="ARBA00022553"/>
    </source>
</evidence>
<dbReference type="SUPFAM" id="SSF55957">
    <property type="entry name" value="Phosphoglucomutase, C-terminal domain"/>
    <property type="match status" value="1"/>
</dbReference>
<dbReference type="InterPro" id="IPR005841">
    <property type="entry name" value="Alpha-D-phosphohexomutase_SF"/>
</dbReference>
<comment type="caution">
    <text evidence="11">The sequence shown here is derived from an EMBL/GenBank/DDBJ whole genome shotgun (WGS) entry which is preliminary data.</text>
</comment>
<feature type="domain" description="Alpha-D-phosphohexomutase alpha/beta/alpha" evidence="10">
    <location>
        <begin position="273"/>
        <end position="364"/>
    </location>
</feature>
<dbReference type="EC" id="5.4.2.8" evidence="11"/>
<dbReference type="InterPro" id="IPR005845">
    <property type="entry name" value="A-D-PHexomutase_a/b/a-II"/>
</dbReference>
<dbReference type="EMBL" id="LNQE01000610">
    <property type="protein sequence ID" value="KUG25744.1"/>
    <property type="molecule type" value="Genomic_DNA"/>
</dbReference>
<evidence type="ECO:0000313" key="11">
    <source>
        <dbReference type="EMBL" id="KUG25744.1"/>
    </source>
</evidence>
<dbReference type="PROSITE" id="PS00710">
    <property type="entry name" value="PGM_PMM"/>
    <property type="match status" value="1"/>
</dbReference>
<dbReference type="FunFam" id="3.40.120.10:FF:000003">
    <property type="entry name" value="Phosphoglucosamine mutase"/>
    <property type="match status" value="1"/>
</dbReference>
<comment type="cofactor">
    <cofactor evidence="1">
        <name>Mg(2+)</name>
        <dbReference type="ChEBI" id="CHEBI:18420"/>
    </cofactor>
</comment>
<dbReference type="Gene3D" id="3.40.120.10">
    <property type="entry name" value="Alpha-D-Glucose-1,6-Bisphosphate, subunit A, domain 3"/>
    <property type="match status" value="3"/>
</dbReference>
<dbReference type="InterPro" id="IPR005846">
    <property type="entry name" value="A-D-PHexomutase_a/b/a-III"/>
</dbReference>
<dbReference type="Pfam" id="PF02878">
    <property type="entry name" value="PGM_PMM_I"/>
    <property type="match status" value="1"/>
</dbReference>
<evidence type="ECO:0000259" key="10">
    <source>
        <dbReference type="Pfam" id="PF02880"/>
    </source>
</evidence>
<dbReference type="GO" id="GO:0009252">
    <property type="term" value="P:peptidoglycan biosynthetic process"/>
    <property type="evidence" value="ECO:0007669"/>
    <property type="project" value="TreeGrafter"/>
</dbReference>
<feature type="domain" description="Alpha-D-phosphohexomutase alpha/beta/alpha" evidence="9">
    <location>
        <begin position="161"/>
        <end position="253"/>
    </location>
</feature>
<accession>A0A0W8FXX3</accession>
<keyword evidence="6 11" id="KW-0413">Isomerase</keyword>
<dbReference type="InterPro" id="IPR016055">
    <property type="entry name" value="A-D-PHexomutase_a/b/a-I/II/III"/>
</dbReference>
<evidence type="ECO:0000256" key="2">
    <source>
        <dbReference type="ARBA" id="ARBA00010231"/>
    </source>
</evidence>
<dbReference type="InterPro" id="IPR036900">
    <property type="entry name" value="A-D-PHexomutase_C_sf"/>
</dbReference>
<dbReference type="Pfam" id="PF00408">
    <property type="entry name" value="PGM_PMM_IV"/>
    <property type="match status" value="1"/>
</dbReference>
<dbReference type="GO" id="GO:0005975">
    <property type="term" value="P:carbohydrate metabolic process"/>
    <property type="evidence" value="ECO:0007669"/>
    <property type="project" value="InterPro"/>
</dbReference>
<dbReference type="Pfam" id="PF02879">
    <property type="entry name" value="PGM_PMM_II"/>
    <property type="match status" value="1"/>
</dbReference>
<dbReference type="InterPro" id="IPR005844">
    <property type="entry name" value="A-D-PHexomutase_a/b/a-I"/>
</dbReference>
<evidence type="ECO:0000256" key="6">
    <source>
        <dbReference type="ARBA" id="ARBA00023235"/>
    </source>
</evidence>
<dbReference type="NCBIfam" id="TIGR03990">
    <property type="entry name" value="Arch_GlmM"/>
    <property type="match status" value="1"/>
</dbReference>
<dbReference type="InterPro" id="IPR005843">
    <property type="entry name" value="A-D-PHexomutase_C"/>
</dbReference>
<reference evidence="11" key="1">
    <citation type="journal article" date="2015" name="Proc. Natl. Acad. Sci. U.S.A.">
        <title>Networks of energetic and metabolic interactions define dynamics in microbial communities.</title>
        <authorList>
            <person name="Embree M."/>
            <person name="Liu J.K."/>
            <person name="Al-Bassam M.M."/>
            <person name="Zengler K."/>
        </authorList>
    </citation>
    <scope>NUCLEOTIDE SEQUENCE</scope>
</reference>
<dbReference type="Pfam" id="PF02880">
    <property type="entry name" value="PGM_PMM_III"/>
    <property type="match status" value="1"/>
</dbReference>
<evidence type="ECO:0000259" key="7">
    <source>
        <dbReference type="Pfam" id="PF00408"/>
    </source>
</evidence>
<feature type="domain" description="Alpha-D-phosphohexomutase C-terminal" evidence="7">
    <location>
        <begin position="384"/>
        <end position="438"/>
    </location>
</feature>
<dbReference type="PANTHER" id="PTHR42946">
    <property type="entry name" value="PHOSPHOHEXOSE MUTASE"/>
    <property type="match status" value="1"/>
</dbReference>
<dbReference type="AlphaFoldDB" id="A0A0W8FXX3"/>
<evidence type="ECO:0000259" key="9">
    <source>
        <dbReference type="Pfam" id="PF02879"/>
    </source>
</evidence>
<keyword evidence="5" id="KW-0460">Magnesium</keyword>
<dbReference type="GO" id="GO:0006048">
    <property type="term" value="P:UDP-N-acetylglucosamine biosynthetic process"/>
    <property type="evidence" value="ECO:0007669"/>
    <property type="project" value="TreeGrafter"/>
</dbReference>
<keyword evidence="3" id="KW-0597">Phosphoprotein</keyword>
<gene>
    <name evidence="11" type="ORF">ASZ90_004426</name>
</gene>
<dbReference type="GO" id="GO:0000287">
    <property type="term" value="F:magnesium ion binding"/>
    <property type="evidence" value="ECO:0007669"/>
    <property type="project" value="InterPro"/>
</dbReference>
<evidence type="ECO:0000256" key="1">
    <source>
        <dbReference type="ARBA" id="ARBA00001946"/>
    </source>
</evidence>
<comment type="similarity">
    <text evidence="2">Belongs to the phosphohexose mutase family.</text>
</comment>
<dbReference type="GO" id="GO:0004615">
    <property type="term" value="F:phosphomannomutase activity"/>
    <property type="evidence" value="ECO:0007669"/>
    <property type="project" value="UniProtKB-EC"/>
</dbReference>
<dbReference type="EC" id="5.4.2.10" evidence="11"/>
<keyword evidence="4" id="KW-0479">Metal-binding</keyword>
<sequence length="450" mass="49733">MPTLMVSVSGIRGIVGDGLDPHTLVKYTQAYADFCGKGKIVIGSDGRISGTMVKNIVTGTLLAKGNDVVDLGITPTPTVLYNIKKFNAVGGIVISASHNPNEWNALKLLNSDGEFMTPEQNKLMLELLDNSNTYKRWNELGNFEVSEEGLINHMKDVLSLKYIDVSAIRNRRFKVLLDCVNGAGSYIMPQLLEELGCEVIKINCEKNGIFPRLPEPVPENLSETMKAVVENNAEIGIVVDPDVDRLVLITEKGEPFVEENTITQAVKFILGKERGDVVVNLSTTRAVEDIAKGYGVNAYRSPVGEANVVKKMKEVNAVIGGEGSGGVILPALHYCRDALVGTVITLQHLLEFGGTMSELKESLPQYHIVKGKVETGNRKPDEVVNKLIEIYEKEKINTDDGLRIDFDDHWVHFRKSNTEPIIRCIVEADKKENAKKFMKNYFGVLSELMQ</sequence>
<dbReference type="PANTHER" id="PTHR42946:SF1">
    <property type="entry name" value="PHOSPHOGLUCOMUTASE (ALPHA-D-GLUCOSE-1,6-BISPHOSPHATE-DEPENDENT)"/>
    <property type="match status" value="1"/>
</dbReference>
<dbReference type="GO" id="GO:0008966">
    <property type="term" value="F:phosphoglucosamine mutase activity"/>
    <property type="evidence" value="ECO:0007669"/>
    <property type="project" value="UniProtKB-EC"/>
</dbReference>
<name>A0A0W8FXX3_9ZZZZ</name>
<protein>
    <submittedName>
        <fullName evidence="11">Phosphomannomutase / phosphoglucosamine mutase</fullName>
        <ecNumber evidence="11">5.4.2.10</ecNumber>
        <ecNumber evidence="11">5.4.2.8</ecNumber>
    </submittedName>
</protein>
<dbReference type="InterPro" id="IPR024086">
    <property type="entry name" value="GlmM_arc-type"/>
</dbReference>
<dbReference type="PRINTS" id="PR00509">
    <property type="entry name" value="PGMPMM"/>
</dbReference>
<evidence type="ECO:0000259" key="8">
    <source>
        <dbReference type="Pfam" id="PF02878"/>
    </source>
</evidence>
<dbReference type="InterPro" id="IPR016066">
    <property type="entry name" value="A-D-PHexomutase_CS"/>
</dbReference>
<dbReference type="SUPFAM" id="SSF53738">
    <property type="entry name" value="Phosphoglucomutase, first 3 domains"/>
    <property type="match status" value="3"/>
</dbReference>
<evidence type="ECO:0000256" key="5">
    <source>
        <dbReference type="ARBA" id="ARBA00022842"/>
    </source>
</evidence>
<dbReference type="InterPro" id="IPR050060">
    <property type="entry name" value="Phosphoglucosamine_mutase"/>
</dbReference>
<dbReference type="Gene3D" id="3.30.310.50">
    <property type="entry name" value="Alpha-D-phosphohexomutase, C-terminal domain"/>
    <property type="match status" value="1"/>
</dbReference>
<proteinExistence type="inferred from homology"/>
<feature type="domain" description="Alpha-D-phosphohexomutase alpha/beta/alpha" evidence="8">
    <location>
        <begin position="8"/>
        <end position="130"/>
    </location>
</feature>
<dbReference type="GO" id="GO:0005829">
    <property type="term" value="C:cytosol"/>
    <property type="evidence" value="ECO:0007669"/>
    <property type="project" value="TreeGrafter"/>
</dbReference>
<organism evidence="11">
    <name type="scientific">hydrocarbon metagenome</name>
    <dbReference type="NCBI Taxonomy" id="938273"/>
    <lineage>
        <taxon>unclassified sequences</taxon>
        <taxon>metagenomes</taxon>
        <taxon>ecological metagenomes</taxon>
    </lineage>
</organism>
<evidence type="ECO:0000256" key="4">
    <source>
        <dbReference type="ARBA" id="ARBA00022723"/>
    </source>
</evidence>